<dbReference type="GO" id="GO:0006696">
    <property type="term" value="P:ergosterol biosynthetic process"/>
    <property type="evidence" value="ECO:0007669"/>
    <property type="project" value="UniProtKB-ARBA"/>
</dbReference>
<dbReference type="FunFam" id="3.40.50.720:FF:000346">
    <property type="entry name" value="C-3 sterol dehydrogenase/C-4 decarboxylase"/>
    <property type="match status" value="1"/>
</dbReference>
<keyword evidence="7" id="KW-0520">NAD</keyword>
<evidence type="ECO:0000313" key="18">
    <source>
        <dbReference type="EMBL" id="KAF1999434.1"/>
    </source>
</evidence>
<evidence type="ECO:0000256" key="11">
    <source>
        <dbReference type="ARBA" id="ARBA00067470"/>
    </source>
</evidence>
<evidence type="ECO:0000256" key="16">
    <source>
        <dbReference type="ARBA" id="ARBA00082106"/>
    </source>
</evidence>
<evidence type="ECO:0000256" key="13">
    <source>
        <dbReference type="ARBA" id="ARBA00081267"/>
    </source>
</evidence>
<dbReference type="OrthoDB" id="10058185at2759"/>
<proteinExistence type="inferred from homology"/>
<dbReference type="GO" id="GO:0000252">
    <property type="term" value="F:3-beta-hydroxysteroid dehydrogenase [NAD(P)+]/C4-decarboxylase activity"/>
    <property type="evidence" value="ECO:0007669"/>
    <property type="project" value="UniProtKB-ARBA"/>
</dbReference>
<dbReference type="Proteomes" id="UP000799779">
    <property type="component" value="Unassembled WGS sequence"/>
</dbReference>
<evidence type="ECO:0000256" key="14">
    <source>
        <dbReference type="ARBA" id="ARBA00081397"/>
    </source>
</evidence>
<name>A0A6A5WEV3_9PLEO</name>
<evidence type="ECO:0000256" key="3">
    <source>
        <dbReference type="ARBA" id="ARBA00022516"/>
    </source>
</evidence>
<keyword evidence="5" id="KW-0752">Steroid biosynthesis</keyword>
<dbReference type="EMBL" id="ML977595">
    <property type="protein sequence ID" value="KAF1999434.1"/>
    <property type="molecule type" value="Genomic_DNA"/>
</dbReference>
<reference evidence="18" key="1">
    <citation type="journal article" date="2020" name="Stud. Mycol.">
        <title>101 Dothideomycetes genomes: a test case for predicting lifestyles and emergence of pathogens.</title>
        <authorList>
            <person name="Haridas S."/>
            <person name="Albert R."/>
            <person name="Binder M."/>
            <person name="Bloem J."/>
            <person name="Labutti K."/>
            <person name="Salamov A."/>
            <person name="Andreopoulos B."/>
            <person name="Baker S."/>
            <person name="Barry K."/>
            <person name="Bills G."/>
            <person name="Bluhm B."/>
            <person name="Cannon C."/>
            <person name="Castanera R."/>
            <person name="Culley D."/>
            <person name="Daum C."/>
            <person name="Ezra D."/>
            <person name="Gonzalez J."/>
            <person name="Henrissat B."/>
            <person name="Kuo A."/>
            <person name="Liang C."/>
            <person name="Lipzen A."/>
            <person name="Lutzoni F."/>
            <person name="Magnuson J."/>
            <person name="Mondo S."/>
            <person name="Nolan M."/>
            <person name="Ohm R."/>
            <person name="Pangilinan J."/>
            <person name="Park H.-J."/>
            <person name="Ramirez L."/>
            <person name="Alfaro M."/>
            <person name="Sun H."/>
            <person name="Tritt A."/>
            <person name="Yoshinaga Y."/>
            <person name="Zwiers L.-H."/>
            <person name="Turgeon B."/>
            <person name="Goodwin S."/>
            <person name="Spatafora J."/>
            <person name="Crous P."/>
            <person name="Grigoriev I."/>
        </authorList>
    </citation>
    <scope>NUCLEOTIDE SEQUENCE</scope>
    <source>
        <strain evidence="18">CBS 123094</strain>
    </source>
</reference>
<evidence type="ECO:0000256" key="12">
    <source>
        <dbReference type="ARBA" id="ARBA00067985"/>
    </source>
</evidence>
<evidence type="ECO:0000256" key="10">
    <source>
        <dbReference type="ARBA" id="ARBA00046995"/>
    </source>
</evidence>
<evidence type="ECO:0000256" key="4">
    <source>
        <dbReference type="ARBA" id="ARBA00022824"/>
    </source>
</evidence>
<keyword evidence="19" id="KW-1185">Reference proteome</keyword>
<evidence type="ECO:0000259" key="17">
    <source>
        <dbReference type="Pfam" id="PF01073"/>
    </source>
</evidence>
<dbReference type="InterPro" id="IPR036291">
    <property type="entry name" value="NAD(P)-bd_dom_sf"/>
</dbReference>
<dbReference type="InterPro" id="IPR002225">
    <property type="entry name" value="3Beta_OHSteriod_DH/Estase"/>
</dbReference>
<gene>
    <name evidence="18" type="ORF">P154DRAFT_620875</name>
</gene>
<keyword evidence="9" id="KW-0472">Membrane</keyword>
<organism evidence="18 19">
    <name type="scientific">Amniculicola lignicola CBS 123094</name>
    <dbReference type="NCBI Taxonomy" id="1392246"/>
    <lineage>
        <taxon>Eukaryota</taxon>
        <taxon>Fungi</taxon>
        <taxon>Dikarya</taxon>
        <taxon>Ascomycota</taxon>
        <taxon>Pezizomycotina</taxon>
        <taxon>Dothideomycetes</taxon>
        <taxon>Pleosporomycetidae</taxon>
        <taxon>Pleosporales</taxon>
        <taxon>Amniculicolaceae</taxon>
        <taxon>Amniculicola</taxon>
    </lineage>
</organism>
<evidence type="ECO:0000256" key="9">
    <source>
        <dbReference type="ARBA" id="ARBA00023136"/>
    </source>
</evidence>
<protein>
    <recommendedName>
        <fullName evidence="12">Sterol-4-alpha-carboxylate 3-dehydrogenase ERG26, decarboxylating</fullName>
    </recommendedName>
    <alternativeName>
        <fullName evidence="15 16">C-3 Sterol dehydrogenase ERG26</fullName>
    </alternativeName>
    <alternativeName>
        <fullName evidence="13 14">C-4 decarboxylase ERG26</fullName>
    </alternativeName>
    <alternativeName>
        <fullName evidence="11">Sterol-4-alpha-carboxylate 3-dehydrogenase erg26, decarboxylating</fullName>
    </alternativeName>
</protein>
<keyword evidence="4" id="KW-0256">Endoplasmic reticulum</keyword>
<dbReference type="SUPFAM" id="SSF51735">
    <property type="entry name" value="NAD(P)-binding Rossmann-fold domains"/>
    <property type="match status" value="1"/>
</dbReference>
<evidence type="ECO:0000256" key="5">
    <source>
        <dbReference type="ARBA" id="ARBA00022955"/>
    </source>
</evidence>
<keyword evidence="8" id="KW-0443">Lipid metabolism</keyword>
<evidence type="ECO:0000256" key="1">
    <source>
        <dbReference type="ARBA" id="ARBA00004406"/>
    </source>
</evidence>
<evidence type="ECO:0000256" key="15">
    <source>
        <dbReference type="ARBA" id="ARBA00081452"/>
    </source>
</evidence>
<feature type="domain" description="3-beta hydroxysteroid dehydrogenase/isomerase" evidence="17">
    <location>
        <begin position="16"/>
        <end position="287"/>
    </location>
</feature>
<comment type="subcellular location">
    <subcellularLocation>
        <location evidence="1">Endoplasmic reticulum membrane</location>
        <topology evidence="1">Peripheral membrane protein</topology>
    </subcellularLocation>
</comment>
<accession>A0A6A5WEV3</accession>
<keyword evidence="6" id="KW-0560">Oxidoreductase</keyword>
<evidence type="ECO:0000256" key="8">
    <source>
        <dbReference type="ARBA" id="ARBA00023098"/>
    </source>
</evidence>
<dbReference type="GO" id="GO:0005789">
    <property type="term" value="C:endoplasmic reticulum membrane"/>
    <property type="evidence" value="ECO:0007669"/>
    <property type="project" value="UniProtKB-SubCell"/>
</dbReference>
<dbReference type="PANTHER" id="PTHR43000">
    <property type="entry name" value="DTDP-D-GLUCOSE 4,6-DEHYDRATASE-RELATED"/>
    <property type="match status" value="1"/>
</dbReference>
<comment type="subunit">
    <text evidence="10">Heterotetramer of ERG25, ERG26, ERG27 and ERG28. ERG28 acts as a scaffold to tether ERG27 and other 4,4-demethylation-related enzymes, forming a demethylation enzyme complex, in the endoplasmic reticulum.</text>
</comment>
<dbReference type="Gene3D" id="3.40.50.720">
    <property type="entry name" value="NAD(P)-binding Rossmann-like Domain"/>
    <property type="match status" value="1"/>
</dbReference>
<evidence type="ECO:0000256" key="6">
    <source>
        <dbReference type="ARBA" id="ARBA00023002"/>
    </source>
</evidence>
<dbReference type="AlphaFoldDB" id="A0A6A5WEV3"/>
<comment type="similarity">
    <text evidence="2">Belongs to the 3-beta-HSD family.</text>
</comment>
<evidence type="ECO:0000256" key="2">
    <source>
        <dbReference type="ARBA" id="ARBA00009219"/>
    </source>
</evidence>
<keyword evidence="3" id="KW-0444">Lipid biosynthesis</keyword>
<dbReference type="Pfam" id="PF01073">
    <property type="entry name" value="3Beta_HSD"/>
    <property type="match status" value="1"/>
</dbReference>
<evidence type="ECO:0000256" key="7">
    <source>
        <dbReference type="ARBA" id="ARBA00023027"/>
    </source>
</evidence>
<evidence type="ECO:0000313" key="19">
    <source>
        <dbReference type="Proteomes" id="UP000799779"/>
    </source>
</evidence>
<sequence length="375" mass="41479">MSNEGKIAIPSLGKVVVVGGCGFLGHHIVNRIFKRHPDTKVAVVDLRTNTNRSSNPNASYHDTDITDPNAVMKVFGQFRPDVVIHTVAALPFAKPAMHDKVTIEGTNILLRAAQEVGVKAFVYTSSASVILDGKTELVNGDETWPLVTGKKQPEYYTTTKAYAEVAVLEANRSPSYPNFLTCAIRPAGIIGEGDVQTLPKMVTACRKGQHKFQVGDNNNLFDFTYVENVAHGHLLAAQALLHTHKILPTIPLDTERVDGEAFFITNGQPVYFWDFARAVWHETGDRMPLSSVWHLSHEFAMAIGTILVWAFWLLGRTPNLTPAQVRYSTMTKYHSIDKAKKRLGYAPVVDLGEGIKRGVKYILDQEVAESEKKGQ</sequence>